<sequence length="186" mass="21896">MQKEELLAKIEKLRANFYSKQNKNTFFTSKQKLSVAENVSKSLNQQELTQMTVFVIKDTCKIYVDYTVFKLFANPSNYNYLIEYMLTLINYCNENFGCFEVHVNLDTFTVSACHRYKEVIELYLSECMKKDTELSEKLQKMHLYNIPSVFETIQKLLAPLMHEAVLKKIESHNKQESLVSLDKLFN</sequence>
<protein>
    <recommendedName>
        <fullName evidence="1">CRAL-TRIO domain-containing protein</fullName>
    </recommendedName>
</protein>
<dbReference type="InterPro" id="IPR001251">
    <property type="entry name" value="CRAL-TRIO_dom"/>
</dbReference>
<dbReference type="Gene3D" id="3.40.525.10">
    <property type="entry name" value="CRAL-TRIO lipid binding domain"/>
    <property type="match status" value="1"/>
</dbReference>
<evidence type="ECO:0000259" key="1">
    <source>
        <dbReference type="Pfam" id="PF00650"/>
    </source>
</evidence>
<name>A0A6C0B7J9_9ZZZZ</name>
<dbReference type="SUPFAM" id="SSF52087">
    <property type="entry name" value="CRAL/TRIO domain"/>
    <property type="match status" value="1"/>
</dbReference>
<dbReference type="EMBL" id="MN739092">
    <property type="protein sequence ID" value="QHS88066.1"/>
    <property type="molecule type" value="Genomic_DNA"/>
</dbReference>
<dbReference type="AlphaFoldDB" id="A0A6C0B7J9"/>
<accession>A0A6C0B7J9</accession>
<dbReference type="InterPro" id="IPR036865">
    <property type="entry name" value="CRAL-TRIO_dom_sf"/>
</dbReference>
<evidence type="ECO:0000313" key="2">
    <source>
        <dbReference type="EMBL" id="QHS88066.1"/>
    </source>
</evidence>
<feature type="domain" description="CRAL-TRIO" evidence="1">
    <location>
        <begin position="85"/>
        <end position="182"/>
    </location>
</feature>
<organism evidence="2">
    <name type="scientific">viral metagenome</name>
    <dbReference type="NCBI Taxonomy" id="1070528"/>
    <lineage>
        <taxon>unclassified sequences</taxon>
        <taxon>metagenomes</taxon>
        <taxon>organismal metagenomes</taxon>
    </lineage>
</organism>
<proteinExistence type="predicted"/>
<dbReference type="Pfam" id="PF00650">
    <property type="entry name" value="CRAL_TRIO"/>
    <property type="match status" value="1"/>
</dbReference>
<reference evidence="2" key="1">
    <citation type="journal article" date="2020" name="Nature">
        <title>Giant virus diversity and host interactions through global metagenomics.</title>
        <authorList>
            <person name="Schulz F."/>
            <person name="Roux S."/>
            <person name="Paez-Espino D."/>
            <person name="Jungbluth S."/>
            <person name="Walsh D.A."/>
            <person name="Denef V.J."/>
            <person name="McMahon K.D."/>
            <person name="Konstantinidis K.T."/>
            <person name="Eloe-Fadrosh E.A."/>
            <person name="Kyrpides N.C."/>
            <person name="Woyke T."/>
        </authorList>
    </citation>
    <scope>NUCLEOTIDE SEQUENCE</scope>
    <source>
        <strain evidence="2">GVMAG-M-3300010158-13</strain>
    </source>
</reference>